<organism evidence="3 4">
    <name type="scientific">Candidula unifasciata</name>
    <dbReference type="NCBI Taxonomy" id="100452"/>
    <lineage>
        <taxon>Eukaryota</taxon>
        <taxon>Metazoa</taxon>
        <taxon>Spiralia</taxon>
        <taxon>Lophotrochozoa</taxon>
        <taxon>Mollusca</taxon>
        <taxon>Gastropoda</taxon>
        <taxon>Heterobranchia</taxon>
        <taxon>Euthyneura</taxon>
        <taxon>Panpulmonata</taxon>
        <taxon>Eupulmonata</taxon>
        <taxon>Stylommatophora</taxon>
        <taxon>Helicina</taxon>
        <taxon>Helicoidea</taxon>
        <taxon>Geomitridae</taxon>
        <taxon>Candidula</taxon>
    </lineage>
</organism>
<dbReference type="SMART" id="SM00228">
    <property type="entry name" value="PDZ"/>
    <property type="match status" value="1"/>
</dbReference>
<feature type="region of interest" description="Disordered" evidence="1">
    <location>
        <begin position="84"/>
        <end position="112"/>
    </location>
</feature>
<reference evidence="3" key="1">
    <citation type="submission" date="2021-04" db="EMBL/GenBank/DDBJ databases">
        <authorList>
            <consortium name="Molecular Ecology Group"/>
        </authorList>
    </citation>
    <scope>NUCLEOTIDE SEQUENCE</scope>
</reference>
<dbReference type="Pfam" id="PF00595">
    <property type="entry name" value="PDZ"/>
    <property type="match status" value="1"/>
</dbReference>
<feature type="domain" description="PDZ" evidence="2">
    <location>
        <begin position="234"/>
        <end position="305"/>
    </location>
</feature>
<evidence type="ECO:0000256" key="1">
    <source>
        <dbReference type="SAM" id="MobiDB-lite"/>
    </source>
</evidence>
<evidence type="ECO:0000259" key="2">
    <source>
        <dbReference type="PROSITE" id="PS50106"/>
    </source>
</evidence>
<comment type="caution">
    <text evidence="3">The sequence shown here is derived from an EMBL/GenBank/DDBJ whole genome shotgun (WGS) entry which is preliminary data.</text>
</comment>
<name>A0A8S3ZKK5_9EUPU</name>
<dbReference type="EMBL" id="CAJHNH020003112">
    <property type="protein sequence ID" value="CAG5128548.1"/>
    <property type="molecule type" value="Genomic_DNA"/>
</dbReference>
<dbReference type="InterPro" id="IPR001478">
    <property type="entry name" value="PDZ"/>
</dbReference>
<dbReference type="AlphaFoldDB" id="A0A8S3ZKK5"/>
<keyword evidence="4" id="KW-1185">Reference proteome</keyword>
<dbReference type="PANTHER" id="PTHR11324">
    <property type="entry name" value="IL16-RELATED"/>
    <property type="match status" value="1"/>
</dbReference>
<gene>
    <name evidence="3" type="ORF">CUNI_LOCUS14106</name>
</gene>
<evidence type="ECO:0000313" key="3">
    <source>
        <dbReference type="EMBL" id="CAG5128548.1"/>
    </source>
</evidence>
<dbReference type="InterPro" id="IPR036034">
    <property type="entry name" value="PDZ_sf"/>
</dbReference>
<protein>
    <recommendedName>
        <fullName evidence="2">PDZ domain-containing protein</fullName>
    </recommendedName>
</protein>
<dbReference type="Gene3D" id="2.30.42.10">
    <property type="match status" value="1"/>
</dbReference>
<sequence length="321" mass="35582">MQASTVDKEVSVLSFTENIKNHNTDNVAKKSAKDFHETCDTKLAFVQPEVKERCALNTSDNTSESSTHPSSDQVVLRRTLRQSTDFNAQPDNREQSNDSSSSFVMRQPRSMIVTSSNTTSRFEDVPFSLKKDAEIVSISSSAEEFDNMMTDSGRHSRVSTDELLVDVMYDNYDKRVSANDVYHDTVHPILSPTITGTQGNSLLEKTTPATENSSHMNIKSPVTSSQELAPGIHKVVMMKGATGVGFCIEGGVGSLKGDMPIFIKRIFKGGPAEKCGQLKVRDEILEVNGVKFHSMRHYEAWNHLKFLDDGAIQLTIRRPSS</sequence>
<accession>A0A8S3ZKK5</accession>
<proteinExistence type="predicted"/>
<dbReference type="SUPFAM" id="SSF50156">
    <property type="entry name" value="PDZ domain-like"/>
    <property type="match status" value="1"/>
</dbReference>
<dbReference type="OrthoDB" id="42382at2759"/>
<dbReference type="Proteomes" id="UP000678393">
    <property type="component" value="Unassembled WGS sequence"/>
</dbReference>
<dbReference type="PANTHER" id="PTHR11324:SF16">
    <property type="entry name" value="PDZ DOMAIN-CONTAINING PROTEIN 2"/>
    <property type="match status" value="1"/>
</dbReference>
<evidence type="ECO:0000313" key="4">
    <source>
        <dbReference type="Proteomes" id="UP000678393"/>
    </source>
</evidence>
<dbReference type="PROSITE" id="PS50106">
    <property type="entry name" value="PDZ"/>
    <property type="match status" value="1"/>
</dbReference>